<name>A0ABQ5C8L2_9ASTR</name>
<dbReference type="EMBL" id="BQNB010013884">
    <property type="protein sequence ID" value="GJT21384.1"/>
    <property type="molecule type" value="Genomic_DNA"/>
</dbReference>
<comment type="caution">
    <text evidence="4">The sequence shown here is derived from an EMBL/GenBank/DDBJ whole genome shotgun (WGS) entry which is preliminary data.</text>
</comment>
<dbReference type="PROSITE" id="PS50878">
    <property type="entry name" value="RT_POL"/>
    <property type="match status" value="1"/>
</dbReference>
<dbReference type="InterPro" id="IPR021109">
    <property type="entry name" value="Peptidase_aspartic_dom_sf"/>
</dbReference>
<dbReference type="Proteomes" id="UP001151760">
    <property type="component" value="Unassembled WGS sequence"/>
</dbReference>
<dbReference type="PANTHER" id="PTHR24559">
    <property type="entry name" value="TRANSPOSON TY3-I GAG-POL POLYPROTEIN"/>
    <property type="match status" value="1"/>
</dbReference>
<dbReference type="Pfam" id="PF00098">
    <property type="entry name" value="zf-CCHC"/>
    <property type="match status" value="1"/>
</dbReference>
<dbReference type="PROSITE" id="PS50158">
    <property type="entry name" value="ZF_CCHC"/>
    <property type="match status" value="1"/>
</dbReference>
<gene>
    <name evidence="4" type="ORF">Tco_0891321</name>
</gene>
<evidence type="ECO:0000259" key="2">
    <source>
        <dbReference type="PROSITE" id="PS50158"/>
    </source>
</evidence>
<feature type="domain" description="CCHC-type" evidence="2">
    <location>
        <begin position="27"/>
        <end position="42"/>
    </location>
</feature>
<evidence type="ECO:0000256" key="1">
    <source>
        <dbReference type="PROSITE-ProRule" id="PRU00047"/>
    </source>
</evidence>
<evidence type="ECO:0000313" key="4">
    <source>
        <dbReference type="EMBL" id="GJT21384.1"/>
    </source>
</evidence>
<reference evidence="4" key="2">
    <citation type="submission" date="2022-01" db="EMBL/GenBank/DDBJ databases">
        <authorList>
            <person name="Yamashiro T."/>
            <person name="Shiraishi A."/>
            <person name="Satake H."/>
            <person name="Nakayama K."/>
        </authorList>
    </citation>
    <scope>NUCLEOTIDE SEQUENCE</scope>
</reference>
<dbReference type="InterPro" id="IPR043502">
    <property type="entry name" value="DNA/RNA_pol_sf"/>
</dbReference>
<feature type="domain" description="Reverse transcriptase" evidence="3">
    <location>
        <begin position="203"/>
        <end position="385"/>
    </location>
</feature>
<reference evidence="4" key="1">
    <citation type="journal article" date="2022" name="Int. J. Mol. Sci.">
        <title>Draft Genome of Tanacetum Coccineum: Genomic Comparison of Closely Related Tanacetum-Family Plants.</title>
        <authorList>
            <person name="Yamashiro T."/>
            <person name="Shiraishi A."/>
            <person name="Nakayama K."/>
            <person name="Satake H."/>
        </authorList>
    </citation>
    <scope>NUCLEOTIDE SEQUENCE</scope>
</reference>
<keyword evidence="1" id="KW-0479">Metal-binding</keyword>
<accession>A0ABQ5C8L2</accession>
<dbReference type="InterPro" id="IPR053134">
    <property type="entry name" value="RNA-dir_DNA_polymerase"/>
</dbReference>
<dbReference type="Gene3D" id="3.30.70.270">
    <property type="match status" value="1"/>
</dbReference>
<dbReference type="InterPro" id="IPR000477">
    <property type="entry name" value="RT_dom"/>
</dbReference>
<evidence type="ECO:0000259" key="3">
    <source>
        <dbReference type="PROSITE" id="PS50878"/>
    </source>
</evidence>
<dbReference type="InterPro" id="IPR036875">
    <property type="entry name" value="Znf_CCHC_sf"/>
</dbReference>
<dbReference type="Gene3D" id="2.40.70.10">
    <property type="entry name" value="Acid Proteases"/>
    <property type="match status" value="1"/>
</dbReference>
<keyword evidence="1" id="KW-0863">Zinc-finger</keyword>
<evidence type="ECO:0000313" key="5">
    <source>
        <dbReference type="Proteomes" id="UP001151760"/>
    </source>
</evidence>
<dbReference type="CDD" id="cd00303">
    <property type="entry name" value="retropepsin_like"/>
    <property type="match status" value="1"/>
</dbReference>
<protein>
    <submittedName>
        <fullName evidence="4">Reverse transcriptase domain-containing protein</fullName>
    </submittedName>
</protein>
<dbReference type="Pfam" id="PF00078">
    <property type="entry name" value="RVT_1"/>
    <property type="match status" value="1"/>
</dbReference>
<keyword evidence="4" id="KW-0548">Nucleotidyltransferase</keyword>
<sequence>MTRDCRASVAAMNQRAHVANLKATITCYECGRLGHFRNECQKLRNQNQVNQIWKEKARENSTFILLSDIVPSIIDIKYPIELVNGRLIGSNTVLRGYTLGLLGHPFNIDLMPVELGSFDVIIGMDWLANHHAVIVCDEKIVRIPYGDEVLIVQGDRSGKGKKSKLGIISCTKAQKYIKRGCLIFLAQVTKKETEDKSEEKRLEDVSTVRDFPEVFPEDFPGLPHMRQIEFQIDLVPGAAPVARAPYRLTPSELQELSDKGFIRPSSSHWGIDLRSGYHQLRVREEDIPKTAFRTRYDHYEFQVMPFGLNNAPTIFMDLMNRVCKPYLDKFVIVFIDDILIYSKSEEEHAEHLKLILELLKKDELYAKFSKCEFWLSKVQFLGLVIDSKGIHVDPSKIESIKDWASPKTPTEIHQFLGLAVYY</sequence>
<dbReference type="SUPFAM" id="SSF57756">
    <property type="entry name" value="Retrovirus zinc finger-like domains"/>
    <property type="match status" value="1"/>
</dbReference>
<dbReference type="SUPFAM" id="SSF56672">
    <property type="entry name" value="DNA/RNA polymerases"/>
    <property type="match status" value="1"/>
</dbReference>
<dbReference type="InterPro" id="IPR043128">
    <property type="entry name" value="Rev_trsase/Diguanyl_cyclase"/>
</dbReference>
<dbReference type="InterPro" id="IPR001878">
    <property type="entry name" value="Znf_CCHC"/>
</dbReference>
<keyword evidence="1" id="KW-0862">Zinc</keyword>
<keyword evidence="5" id="KW-1185">Reference proteome</keyword>
<organism evidence="4 5">
    <name type="scientific">Tanacetum coccineum</name>
    <dbReference type="NCBI Taxonomy" id="301880"/>
    <lineage>
        <taxon>Eukaryota</taxon>
        <taxon>Viridiplantae</taxon>
        <taxon>Streptophyta</taxon>
        <taxon>Embryophyta</taxon>
        <taxon>Tracheophyta</taxon>
        <taxon>Spermatophyta</taxon>
        <taxon>Magnoliopsida</taxon>
        <taxon>eudicotyledons</taxon>
        <taxon>Gunneridae</taxon>
        <taxon>Pentapetalae</taxon>
        <taxon>asterids</taxon>
        <taxon>campanulids</taxon>
        <taxon>Asterales</taxon>
        <taxon>Asteraceae</taxon>
        <taxon>Asteroideae</taxon>
        <taxon>Anthemideae</taxon>
        <taxon>Anthemidinae</taxon>
        <taxon>Tanacetum</taxon>
    </lineage>
</organism>
<dbReference type="Gene3D" id="3.10.10.10">
    <property type="entry name" value="HIV Type 1 Reverse Transcriptase, subunit A, domain 1"/>
    <property type="match status" value="2"/>
</dbReference>
<dbReference type="GO" id="GO:0003964">
    <property type="term" value="F:RNA-directed DNA polymerase activity"/>
    <property type="evidence" value="ECO:0007669"/>
    <property type="project" value="UniProtKB-KW"/>
</dbReference>
<proteinExistence type="predicted"/>
<dbReference type="Gene3D" id="4.10.60.10">
    <property type="entry name" value="Zinc finger, CCHC-type"/>
    <property type="match status" value="1"/>
</dbReference>
<keyword evidence="4" id="KW-0808">Transferase</keyword>
<keyword evidence="4" id="KW-0695">RNA-directed DNA polymerase</keyword>
<dbReference type="CDD" id="cd01647">
    <property type="entry name" value="RT_LTR"/>
    <property type="match status" value="1"/>
</dbReference>
<dbReference type="Pfam" id="PF08284">
    <property type="entry name" value="RVP_2"/>
    <property type="match status" value="1"/>
</dbReference>
<dbReference type="SMART" id="SM00343">
    <property type="entry name" value="ZnF_C2HC"/>
    <property type="match status" value="1"/>
</dbReference>
<dbReference type="PANTHER" id="PTHR24559:SF427">
    <property type="entry name" value="RNA-DIRECTED DNA POLYMERASE"/>
    <property type="match status" value="1"/>
</dbReference>